<dbReference type="Gene3D" id="2.20.230.10">
    <property type="entry name" value="Resuscitation-promoting factor rpfb"/>
    <property type="match status" value="1"/>
</dbReference>
<name>A0ABV1GCP6_9FIRM</name>
<feature type="transmembrane region" description="Helical" evidence="3">
    <location>
        <begin position="99"/>
        <end position="123"/>
    </location>
</feature>
<dbReference type="Proteomes" id="UP001477672">
    <property type="component" value="Unassembled WGS sequence"/>
</dbReference>
<dbReference type="CDD" id="cd12797">
    <property type="entry name" value="M23_peptidase"/>
    <property type="match status" value="1"/>
</dbReference>
<dbReference type="EMBL" id="JBBMFA010000059">
    <property type="protein sequence ID" value="MEQ2519570.1"/>
    <property type="molecule type" value="Genomic_DNA"/>
</dbReference>
<dbReference type="InterPro" id="IPR011055">
    <property type="entry name" value="Dup_hybrid_motif"/>
</dbReference>
<keyword evidence="3" id="KW-0472">Membrane</keyword>
<feature type="compositionally biased region" description="Low complexity" evidence="2">
    <location>
        <begin position="12"/>
        <end position="35"/>
    </location>
</feature>
<dbReference type="InterPro" id="IPR011098">
    <property type="entry name" value="G5_dom"/>
</dbReference>
<proteinExistence type="predicted"/>
<dbReference type="PROSITE" id="PS51109">
    <property type="entry name" value="G5"/>
    <property type="match status" value="1"/>
</dbReference>
<keyword evidence="3" id="KW-0812">Transmembrane</keyword>
<accession>A0ABV1GCP6</accession>
<dbReference type="RefSeq" id="WP_349215003.1">
    <property type="nucleotide sequence ID" value="NZ_JBBMFA010000059.1"/>
</dbReference>
<keyword evidence="3" id="KW-1133">Transmembrane helix</keyword>
<evidence type="ECO:0000259" key="4">
    <source>
        <dbReference type="PROSITE" id="PS51109"/>
    </source>
</evidence>
<evidence type="ECO:0000256" key="3">
    <source>
        <dbReference type="SAM" id="Phobius"/>
    </source>
</evidence>
<dbReference type="PANTHER" id="PTHR21666">
    <property type="entry name" value="PEPTIDASE-RELATED"/>
    <property type="match status" value="1"/>
</dbReference>
<keyword evidence="6" id="KW-1185">Reference proteome</keyword>
<comment type="caution">
    <text evidence="5">The sequence shown here is derived from an EMBL/GenBank/DDBJ whole genome shotgun (WGS) entry which is preliminary data.</text>
</comment>
<dbReference type="SMART" id="SM01208">
    <property type="entry name" value="G5"/>
    <property type="match status" value="1"/>
</dbReference>
<dbReference type="Pfam" id="PF01551">
    <property type="entry name" value="Peptidase_M23"/>
    <property type="match status" value="1"/>
</dbReference>
<organism evidence="5 6">
    <name type="scientific">Ruthenibacterium intestinale</name>
    <dbReference type="NCBI Taxonomy" id="3133163"/>
    <lineage>
        <taxon>Bacteria</taxon>
        <taxon>Bacillati</taxon>
        <taxon>Bacillota</taxon>
        <taxon>Clostridia</taxon>
        <taxon>Eubacteriales</taxon>
        <taxon>Oscillospiraceae</taxon>
        <taxon>Ruthenibacterium</taxon>
    </lineage>
</organism>
<dbReference type="Pfam" id="PF07501">
    <property type="entry name" value="G5"/>
    <property type="match status" value="1"/>
</dbReference>
<keyword evidence="1" id="KW-0732">Signal</keyword>
<evidence type="ECO:0000313" key="6">
    <source>
        <dbReference type="Proteomes" id="UP001477672"/>
    </source>
</evidence>
<dbReference type="Gene3D" id="2.70.70.10">
    <property type="entry name" value="Glucose Permease (Domain IIA)"/>
    <property type="match status" value="1"/>
</dbReference>
<sequence length="558" mass="60532">MEPTNHTPENLPAQQPETAPAADAPQEQAAAPKADTPVLHKIVTNLQRGANDGAAQPQNGKIPAGAVWNALGQLFYRVGQQTEYAFVRAGRRLRRILRALRSGAVALTLLFLLPVLRFFGLIVQDLTEPFRRFARGLRNAYRAAQEGEGSKDGLNYLKSGVKAYRYLVGNALRYLMPLGAAAVLVFTVHQVLSYDYSLAVEYNGQMLGFIENENVWESAENYVRERIIASDESARDWTAEPTFSIRPIDAAARSTAFQLADDIIASASDEIQNATGVHINGELLGVATDGQAIQDVLNQALAPYQESQNENHRVEFAQDVQLVPGVYFTSSIEGTDTLIDALYSNPDYLKVKTIDVVEYDEEIAYTTEEVESDDYYTGVRKVIQAGRNGTQHVVAEVTSIDGQEVSRVPLQVTVTEEMTPRIVAVGTQTPPTTSITGSGVLVFPVPDYVGISTRFGQGGHRGVDLRAPYGAPIYACDSGTVVEAGWHYSWGNYVKIDHGNGMATLYAHCSSLAVSAGQGVARGQVIGYVGSTGYSSGNHCHLELYIGGSLTDPMAYIS</sequence>
<evidence type="ECO:0000256" key="2">
    <source>
        <dbReference type="SAM" id="MobiDB-lite"/>
    </source>
</evidence>
<dbReference type="InterPro" id="IPR050570">
    <property type="entry name" value="Cell_wall_metabolism_enzyme"/>
</dbReference>
<evidence type="ECO:0000256" key="1">
    <source>
        <dbReference type="ARBA" id="ARBA00022729"/>
    </source>
</evidence>
<reference evidence="5 6" key="1">
    <citation type="submission" date="2024-03" db="EMBL/GenBank/DDBJ databases">
        <title>Human intestinal bacterial collection.</title>
        <authorList>
            <person name="Pauvert C."/>
            <person name="Hitch T.C.A."/>
            <person name="Clavel T."/>
        </authorList>
    </citation>
    <scope>NUCLEOTIDE SEQUENCE [LARGE SCALE GENOMIC DNA]</scope>
    <source>
        <strain evidence="5 6">CLA-JM-H11</strain>
    </source>
</reference>
<evidence type="ECO:0000313" key="5">
    <source>
        <dbReference type="EMBL" id="MEQ2519570.1"/>
    </source>
</evidence>
<feature type="domain" description="G5" evidence="4">
    <location>
        <begin position="348"/>
        <end position="429"/>
    </location>
</feature>
<gene>
    <name evidence="5" type="ORF">WMO24_03875</name>
</gene>
<dbReference type="SUPFAM" id="SSF51261">
    <property type="entry name" value="Duplicated hybrid motif"/>
    <property type="match status" value="1"/>
</dbReference>
<protein>
    <submittedName>
        <fullName evidence="5">Peptidoglycan DD-metalloendopeptidase family protein</fullName>
    </submittedName>
</protein>
<feature type="region of interest" description="Disordered" evidence="2">
    <location>
        <begin position="1"/>
        <end position="35"/>
    </location>
</feature>
<dbReference type="PANTHER" id="PTHR21666:SF270">
    <property type="entry name" value="MUREIN HYDROLASE ACTIVATOR ENVC"/>
    <property type="match status" value="1"/>
</dbReference>
<dbReference type="InterPro" id="IPR016047">
    <property type="entry name" value="M23ase_b-sheet_dom"/>
</dbReference>